<dbReference type="EMBL" id="CALNXK010000109">
    <property type="protein sequence ID" value="CAH3157998.1"/>
    <property type="molecule type" value="Genomic_DNA"/>
</dbReference>
<name>A0ABN8Q9X1_9CNID</name>
<feature type="region of interest" description="Disordered" evidence="1">
    <location>
        <begin position="42"/>
        <end position="64"/>
    </location>
</feature>
<organism evidence="3 4">
    <name type="scientific">Porites lobata</name>
    <dbReference type="NCBI Taxonomy" id="104759"/>
    <lineage>
        <taxon>Eukaryota</taxon>
        <taxon>Metazoa</taxon>
        <taxon>Cnidaria</taxon>
        <taxon>Anthozoa</taxon>
        <taxon>Hexacorallia</taxon>
        <taxon>Scleractinia</taxon>
        <taxon>Fungiina</taxon>
        <taxon>Poritidae</taxon>
        <taxon>Porites</taxon>
    </lineage>
</organism>
<proteinExistence type="predicted"/>
<keyword evidence="2" id="KW-0732">Signal</keyword>
<feature type="chain" id="PRO_5046805307" evidence="2">
    <location>
        <begin position="22"/>
        <end position="173"/>
    </location>
</feature>
<dbReference type="Proteomes" id="UP001159405">
    <property type="component" value="Unassembled WGS sequence"/>
</dbReference>
<evidence type="ECO:0000313" key="3">
    <source>
        <dbReference type="EMBL" id="CAH3157998.1"/>
    </source>
</evidence>
<evidence type="ECO:0000256" key="2">
    <source>
        <dbReference type="SAM" id="SignalP"/>
    </source>
</evidence>
<keyword evidence="4" id="KW-1185">Reference proteome</keyword>
<protein>
    <submittedName>
        <fullName evidence="3">Uncharacterized protein</fullName>
    </submittedName>
</protein>
<gene>
    <name evidence="3" type="ORF">PLOB_00002508</name>
</gene>
<feature type="signal peptide" evidence="2">
    <location>
        <begin position="1"/>
        <end position="21"/>
    </location>
</feature>
<comment type="caution">
    <text evidence="3">The sequence shown here is derived from an EMBL/GenBank/DDBJ whole genome shotgun (WGS) entry which is preliminary data.</text>
</comment>
<accession>A0ABN8Q9X1</accession>
<reference evidence="3 4" key="1">
    <citation type="submission" date="2022-05" db="EMBL/GenBank/DDBJ databases">
        <authorList>
            <consortium name="Genoscope - CEA"/>
            <person name="William W."/>
        </authorList>
    </citation>
    <scope>NUCLEOTIDE SEQUENCE [LARGE SCALE GENOMIC DNA]</scope>
</reference>
<evidence type="ECO:0000313" key="4">
    <source>
        <dbReference type="Proteomes" id="UP001159405"/>
    </source>
</evidence>
<evidence type="ECO:0000256" key="1">
    <source>
        <dbReference type="SAM" id="MobiDB-lite"/>
    </source>
</evidence>
<sequence>MVKLAFAFIAAVVLCFCGSYAGNLLPEELDSLTDFKYGNLKDQRSRSEDPHEEDAEFQDDSFKDYDGSKEDQGLEQIQTDSIVFSRQANFFAFYQQFPAASSLKENASKTLAWDPSASLCLCQIVRLGHRRLDHPGSPVDRLRAASPAGVLTVIIEELSLFTRKRTSVEISIC</sequence>
<feature type="compositionally biased region" description="Acidic residues" evidence="1">
    <location>
        <begin position="50"/>
        <end position="59"/>
    </location>
</feature>